<sequence length="46" mass="4888">MPVSGFCPFGNRRLPGMSARGRVKTISCGQHPEIGASPKSVIISIF</sequence>
<dbReference type="AlphaFoldDB" id="A0A975BTT4"/>
<evidence type="ECO:0000313" key="1">
    <source>
        <dbReference type="EMBL" id="QTA91625.1"/>
    </source>
</evidence>
<protein>
    <submittedName>
        <fullName evidence="1">Uncharacterized protein</fullName>
    </submittedName>
</protein>
<dbReference type="KEGG" id="dmm:dnm_076970"/>
<gene>
    <name evidence="1" type="ORF">dnm_076970</name>
</gene>
<evidence type="ECO:0000313" key="2">
    <source>
        <dbReference type="Proteomes" id="UP000663722"/>
    </source>
</evidence>
<dbReference type="EMBL" id="CP061800">
    <property type="protein sequence ID" value="QTA91625.1"/>
    <property type="molecule type" value="Genomic_DNA"/>
</dbReference>
<accession>A0A975BTT4</accession>
<name>A0A975BTT4_9BACT</name>
<dbReference type="Proteomes" id="UP000663722">
    <property type="component" value="Chromosome"/>
</dbReference>
<keyword evidence="2" id="KW-1185">Reference proteome</keyword>
<organism evidence="1 2">
    <name type="scientific">Desulfonema magnum</name>
    <dbReference type="NCBI Taxonomy" id="45655"/>
    <lineage>
        <taxon>Bacteria</taxon>
        <taxon>Pseudomonadati</taxon>
        <taxon>Thermodesulfobacteriota</taxon>
        <taxon>Desulfobacteria</taxon>
        <taxon>Desulfobacterales</taxon>
        <taxon>Desulfococcaceae</taxon>
        <taxon>Desulfonema</taxon>
    </lineage>
</organism>
<reference evidence="1" key="1">
    <citation type="journal article" date="2021" name="Microb. Physiol.">
        <title>Proteogenomic Insights into the Physiology of Marine, Sulfate-Reducing, Filamentous Desulfonema limicola and Desulfonema magnum.</title>
        <authorList>
            <person name="Schnaars V."/>
            <person name="Wohlbrand L."/>
            <person name="Scheve S."/>
            <person name="Hinrichs C."/>
            <person name="Reinhardt R."/>
            <person name="Rabus R."/>
        </authorList>
    </citation>
    <scope>NUCLEOTIDE SEQUENCE</scope>
    <source>
        <strain evidence="1">4be13</strain>
    </source>
</reference>
<proteinExistence type="predicted"/>